<dbReference type="Proteomes" id="UP000290849">
    <property type="component" value="Unassembled WGS sequence"/>
</dbReference>
<organism evidence="1 2">
    <name type="scientific">Achromobacter aloeverae</name>
    <dbReference type="NCBI Taxonomy" id="1750518"/>
    <lineage>
        <taxon>Bacteria</taxon>
        <taxon>Pseudomonadati</taxon>
        <taxon>Pseudomonadota</taxon>
        <taxon>Betaproteobacteria</taxon>
        <taxon>Burkholderiales</taxon>
        <taxon>Alcaligenaceae</taxon>
        <taxon>Achromobacter</taxon>
    </lineage>
</organism>
<protein>
    <submittedName>
        <fullName evidence="1">Uncharacterized protein</fullName>
    </submittedName>
</protein>
<proteinExistence type="predicted"/>
<evidence type="ECO:0000313" key="1">
    <source>
        <dbReference type="EMBL" id="RXN88015.1"/>
    </source>
</evidence>
<dbReference type="RefSeq" id="WP_129151383.1">
    <property type="nucleotide sequence ID" value="NZ_JBHSDO010000011.1"/>
</dbReference>
<comment type="caution">
    <text evidence="1">The sequence shown here is derived from an EMBL/GenBank/DDBJ whole genome shotgun (WGS) entry which is preliminary data.</text>
</comment>
<reference evidence="1 2" key="1">
    <citation type="journal article" date="2017" name="Int. J. Syst. Evol. Microbiol.">
        <title>Achromobacter aloeverae sp. nov., isolated from the root of Aloe vera (L.) Burm.f.</title>
        <authorList>
            <person name="Kuncharoen N."/>
            <person name="Muramatsu Y."/>
            <person name="Shibata C."/>
            <person name="Kamakura Y."/>
            <person name="Nakagawa Y."/>
            <person name="Tanasupawat S."/>
        </authorList>
    </citation>
    <scope>NUCLEOTIDE SEQUENCE [LARGE SCALE GENOMIC DNA]</scope>
    <source>
        <strain evidence="1 2">AVA-1</strain>
    </source>
</reference>
<sequence>MATIPTGFPLWNTPFLDPSGRVAEVWIRFLLTLWDRTGGGSGEIPDTLTIEDVLSTEALFAAPSPTGTDAFQSEMAMAPARDEAKLLEMIFAPVQSTEYTRSAYSLPMPPTSPWTYTAGFRQGFYLSGGSVSSFVLQRGPMALPLGNSGADIADQTFVAGTDFTPGSTTSLTLSQSFGAKQRLWVFFDGVFQGDDQYSLSGTSLTFTSAIPVGVSSVYVKGLSLSAAGLGTQLIELNAGDIVSLTYSSVPAVTIIPR</sequence>
<gene>
    <name evidence="1" type="ORF">C7R54_15680</name>
</gene>
<dbReference type="AlphaFoldDB" id="A0A4Q1HL33"/>
<evidence type="ECO:0000313" key="2">
    <source>
        <dbReference type="Proteomes" id="UP000290849"/>
    </source>
</evidence>
<name>A0A4Q1HL33_9BURK</name>
<accession>A0A4Q1HL33</accession>
<dbReference type="OrthoDB" id="9115509at2"/>
<dbReference type="EMBL" id="PYAL01000004">
    <property type="protein sequence ID" value="RXN88015.1"/>
    <property type="molecule type" value="Genomic_DNA"/>
</dbReference>
<keyword evidence="2" id="KW-1185">Reference proteome</keyword>